<dbReference type="Proteomes" id="UP000254258">
    <property type="component" value="Unassembled WGS sequence"/>
</dbReference>
<evidence type="ECO:0000313" key="1">
    <source>
        <dbReference type="EMBL" id="RDS78797.1"/>
    </source>
</evidence>
<reference evidence="1 2" key="1">
    <citation type="submission" date="2018-07" db="EMBL/GenBank/DDBJ databases">
        <title>Dyella monticola sp. nov. and Dyella psychrodurans sp. nov. isolated from monsoon evergreen broad-leaved forest soil of Dinghu Mountain, China.</title>
        <authorList>
            <person name="Gao Z."/>
            <person name="Qiu L."/>
        </authorList>
    </citation>
    <scope>NUCLEOTIDE SEQUENCE [LARGE SCALE GENOMIC DNA]</scope>
    <source>
        <strain evidence="1 2">4G-K06</strain>
    </source>
</reference>
<evidence type="ECO:0000313" key="2">
    <source>
        <dbReference type="Proteomes" id="UP000254258"/>
    </source>
</evidence>
<organism evidence="1 2">
    <name type="scientific">Dyella monticola</name>
    <dbReference type="NCBI Taxonomy" id="1927958"/>
    <lineage>
        <taxon>Bacteria</taxon>
        <taxon>Pseudomonadati</taxon>
        <taxon>Pseudomonadota</taxon>
        <taxon>Gammaproteobacteria</taxon>
        <taxon>Lysobacterales</taxon>
        <taxon>Rhodanobacteraceae</taxon>
        <taxon>Dyella</taxon>
    </lineage>
</organism>
<proteinExistence type="predicted"/>
<dbReference type="InterPro" id="IPR011042">
    <property type="entry name" value="6-blade_b-propeller_TolB-like"/>
</dbReference>
<evidence type="ECO:0008006" key="3">
    <source>
        <dbReference type="Google" id="ProtNLM"/>
    </source>
</evidence>
<dbReference type="AlphaFoldDB" id="A0A370WRZ1"/>
<dbReference type="EMBL" id="QRBE01000023">
    <property type="protein sequence ID" value="RDS78797.1"/>
    <property type="molecule type" value="Genomic_DNA"/>
</dbReference>
<dbReference type="RefSeq" id="WP_115497563.1">
    <property type="nucleotide sequence ID" value="NZ_QRBE01000023.1"/>
</dbReference>
<gene>
    <name evidence="1" type="ORF">DWU98_21055</name>
</gene>
<dbReference type="Gene3D" id="2.120.10.30">
    <property type="entry name" value="TolB, C-terminal domain"/>
    <property type="match status" value="2"/>
</dbReference>
<protein>
    <recommendedName>
        <fullName evidence="3">Translocation protein TolB</fullName>
    </recommendedName>
</protein>
<name>A0A370WRZ1_9GAMM</name>
<accession>A0A370WRZ1</accession>
<sequence>MPTGTGLFVINDTGSGYRQLTPLASNAYYTPSGAYSSSAFAASGYWLTKNFSPDGRYIQYFAGKLSNPTLQGPYPGKYYVMDLKNGKSQPLFSGADDNASPGHGFLAWGPASSNEIAFANSANEVATSPPCVYLMHTDGSHEHLLWCAPADEQTPQGPVPTLAVDSIRWAGNGKALLAYVSYQPLPLAMPKQKVTTDPVGGTAYEGVYEVDVQTGTAKEVASNVPDPPAGDVSYDGSVVLYQQYGFSGCGNTNPEDSTGVSLCVKNMHSGKVTTLFENNLGEWDLNGAGGWWATYWYSQALLSPDGSNVAVTMENTQGTEADLYVVRSDDSNITQLTAPAANTAVGSEIAWLPAAWSPNGKQLLVNRITAPSASNSKNQTTPSEVHVIALSNGRDWRITSGFAIDWFNPPGS</sequence>
<dbReference type="OrthoDB" id="9782895at2"/>
<dbReference type="SUPFAM" id="SSF82171">
    <property type="entry name" value="DPP6 N-terminal domain-like"/>
    <property type="match status" value="1"/>
</dbReference>
<keyword evidence="2" id="KW-1185">Reference proteome</keyword>
<comment type="caution">
    <text evidence="1">The sequence shown here is derived from an EMBL/GenBank/DDBJ whole genome shotgun (WGS) entry which is preliminary data.</text>
</comment>